<reference evidence="9 10" key="1">
    <citation type="submission" date="2022-12" db="EMBL/GenBank/DDBJ databases">
        <title>Chromosome-scale assembly of the Ensete ventricosum genome.</title>
        <authorList>
            <person name="Dussert Y."/>
            <person name="Stocks J."/>
            <person name="Wendawek A."/>
            <person name="Woldeyes F."/>
            <person name="Nichols R.A."/>
            <person name="Borrell J.S."/>
        </authorList>
    </citation>
    <scope>NUCLEOTIDE SEQUENCE [LARGE SCALE GENOMIC DNA]</scope>
    <source>
        <strain evidence="10">cv. Maze</strain>
        <tissue evidence="9">Seeds</tissue>
    </source>
</reference>
<dbReference type="GO" id="GO:0032454">
    <property type="term" value="F:histone H3K9 demethylase activity"/>
    <property type="evidence" value="ECO:0007669"/>
    <property type="project" value="InterPro"/>
</dbReference>
<accession>A0AAV8R118</accession>
<dbReference type="SUPFAM" id="SSF51197">
    <property type="entry name" value="Clavaminate synthase-like"/>
    <property type="match status" value="2"/>
</dbReference>
<feature type="region of interest" description="Disordered" evidence="6">
    <location>
        <begin position="1852"/>
        <end position="1879"/>
    </location>
</feature>
<evidence type="ECO:0008006" key="11">
    <source>
        <dbReference type="Google" id="ProtNLM"/>
    </source>
</evidence>
<feature type="compositionally biased region" description="Basic and acidic residues" evidence="6">
    <location>
        <begin position="1235"/>
        <end position="1257"/>
    </location>
</feature>
<dbReference type="InterPro" id="IPR003347">
    <property type="entry name" value="JmjC_dom"/>
</dbReference>
<sequence length="2130" mass="239575">MGGEEPPDERRCLWRCKNLRLEGADFCSDHRGLQSAGKARWGSSSSRSKKIRVRVRPEEGPPGEEEKAEREKLRKKNEGRAFRSAGSAARAAERDDTKSIPVRERRRLIMLDESDSDEAEDALVKEDDDDWKEENVKAGNKRKIIHSDMQKRKNIKTEKEASITDKDGQGDGSSAARAKSSSEKTAENENYPEVPKKKKLRGDDALMCHQCQRNDKGRVVCCTSCQKKRFCIPCITRWYPQLSEADFAARCPFCRNNCNCKACLRMLRVAKPPGKVIKKTDKIKFCCYTLRLLLPWLKELIQERNAEKGIEAKIRGAASSKIKIQRAKCEKDERIFCNVCRTSIVDFHRSCPSCLYDLCFGCCRELREGCIPGGLGKIILPYQDRGNDYIHGGNQRRQSNVCKGSSTRQASSHVAQLNEWRANEDGSIPCPPKEIGGCGSSLLELRCIFKESLLSALEEKAEAIVKASQFSECIGNSDRCPCFSTTGQIDNSSSMLRKAACRDNSDDNYLYCPTAIDIQQGELDHFQKHWLKGEPVIVRDVLELTSGLSWEPMVMWRALREKKLTEKASERLTVKAIDCLDWCEVEINIHQFFTGYTEGRKHSNGWPEMLKLKDWPPVNSFEERLPRHGAEFITALPFPEYTDPRYGPLNLAVKLPNDVLKPDLGPKTYIAYGLAEELGRGDSVTKLHCDMSDAVNVLTHTAEITLSSHQLSKIEKLKKKHLKQDIQEQLYAEQEDRGKVVSSAEKNIMVQTDNISNVALNDGKIMPMQSSIHVDEMSADVLNNQKSECISTTDIDVNKSNVQVRDAMHVEKVPETCVTGSEDDKTEASQLCDLNHEESTKNKQLDQINVDHNGFENVRMDEKAVDKTHPSDTLISKDTSEQVHIESHSAVHSRFSVSGPSIKHSGQSGNDDKKEASDQDIGNESHMIDFVHKTDVQTLPVIKLEDNGEFSCAVANVVKLEDNGYCCTKTANPEAHDEGTTMDRSDPGVVQRSGGPGNTLGNVVNDGNLGNMQSAAAETVYSDKQEHPEGRAETTRGVDEKCDKQTAAAVMETEQKYPDGGALWDIFRRKDVVKLEEYIRKHSREFRHVHCSPVEQVIHPIHDQSFYLTMEHKRKLKAEYGVEPWTFEQKLGEAVFIPAGCPHQVRNLKSCIKVALDFVSPENIRECIRLTEEFRTLPDDHRAKEDKLEVKKMALLALHQVIKELNDLKYKPRTSLQSQESIFASTGCRRKRMHLDMQKRKNIKPENEASITDKDGQGDGSSAARAKSSSEKTAENENYPEVPKKKKLRVMMLLCAISAKGMTREEFYIHELADSTGENKLPVVTLLNMFVHLGCWCADILKLSEADFAARCPFCRNNCNACLRMLCVAKPPGKVIKKTDKIKFCCYTLRLLLPWLKELIQELNSENGIEAKIRGAASSKIKIQRAKCKKDESIFCCTSCLYDLFLGNCRELREGCIPGGLGKIIFQYQNRGNDYIHGGNQHRQSNVCKGSSTRQASSHVTQLNEWRANEDGSIPCPHKEIGGCGSSLLELRCIFKESLLSALEEKAEAFVKASQFSECIGNSDQCPCFSTTDIQQGELDHFQKHWLKGEPVIVRDVLELTSGLSWEPMVMWRALREKKLTEKASERLTVKAIDCLYWCEFFTGYTEGRKHNNGWPEMLKLKDWPPANFFEERLPCHGAEFITALPFPEYTDPRYGPLNLAVKLPNDVLKPDLGPKTYIAYGLAEELGRGDSVTKLHCGMSDALIKLILQIYSLAKIHLSRSILSHILLFVADFVSGPSIKHSGQSGNDDKKEVSDQDLDNESHMIDFVHKTDVQTLPVIKLEDNGEFSCAVANVVKLEDNGYCCTKTANPEAHDEGTTTDRSDTGIVQRSGGPGNMLGNVVNDGNLGNMQREAAETLYSDKQEHPEGQAETTRGVDEKCDKQPAAAVMETEQKYPDCGALWDIFRRKDVVKLEEYIRKHSREFRHVHYSPVEQVIHHIHDQSFYLTMEHKRKLKAEYGIEPWTFEQSKNLSCIKVALDFVSPENIHECICLSEEIHTLPDEHGAKEDKLEVKKMALLALQQVIKELNDLKYKPSVSPQHSAASRANSVALVVSSVETEGCGSSVSIAFSDSAAYSSYDWCNGPMAFVWS</sequence>
<evidence type="ECO:0000259" key="7">
    <source>
        <dbReference type="PROSITE" id="PS50089"/>
    </source>
</evidence>
<organism evidence="9 10">
    <name type="scientific">Ensete ventricosum</name>
    <name type="common">Abyssinian banana</name>
    <name type="synonym">Musa ensete</name>
    <dbReference type="NCBI Taxonomy" id="4639"/>
    <lineage>
        <taxon>Eukaryota</taxon>
        <taxon>Viridiplantae</taxon>
        <taxon>Streptophyta</taxon>
        <taxon>Embryophyta</taxon>
        <taxon>Tracheophyta</taxon>
        <taxon>Spermatophyta</taxon>
        <taxon>Magnoliopsida</taxon>
        <taxon>Liliopsida</taxon>
        <taxon>Zingiberales</taxon>
        <taxon>Musaceae</taxon>
        <taxon>Ensete</taxon>
    </lineage>
</organism>
<protein>
    <recommendedName>
        <fullName evidence="11">JmjC domain-containing protein</fullName>
    </recommendedName>
</protein>
<comment type="caution">
    <text evidence="9">The sequence shown here is derived from an EMBL/GenBank/DDBJ whole genome shotgun (WGS) entry which is preliminary data.</text>
</comment>
<dbReference type="Pfam" id="PF02373">
    <property type="entry name" value="JmjC"/>
    <property type="match status" value="1"/>
</dbReference>
<feature type="region of interest" description="Disordered" evidence="6">
    <location>
        <begin position="975"/>
        <end position="1001"/>
    </location>
</feature>
<feature type="domain" description="JmjC" evidence="8">
    <location>
        <begin position="644"/>
        <end position="1175"/>
    </location>
</feature>
<dbReference type="FunFam" id="2.60.120.650:FF:000034">
    <property type="entry name" value="Transcription factor jumonji (JmjC) domain-containing protein"/>
    <property type="match status" value="1"/>
</dbReference>
<dbReference type="GO" id="GO:0003712">
    <property type="term" value="F:transcription coregulator activity"/>
    <property type="evidence" value="ECO:0007669"/>
    <property type="project" value="TreeGrafter"/>
</dbReference>
<feature type="region of interest" description="Disordered" evidence="6">
    <location>
        <begin position="1899"/>
        <end position="1920"/>
    </location>
</feature>
<evidence type="ECO:0000313" key="10">
    <source>
        <dbReference type="Proteomes" id="UP001222027"/>
    </source>
</evidence>
<feature type="compositionally biased region" description="Polar residues" evidence="6">
    <location>
        <begin position="895"/>
        <end position="909"/>
    </location>
</feature>
<keyword evidence="5" id="KW-0863">Zinc-finger</keyword>
<dbReference type="GO" id="GO:0000785">
    <property type="term" value="C:chromatin"/>
    <property type="evidence" value="ECO:0007669"/>
    <property type="project" value="TreeGrafter"/>
</dbReference>
<feature type="region of interest" description="Disordered" evidence="6">
    <location>
        <begin position="1020"/>
        <end position="1040"/>
    </location>
</feature>
<name>A0AAV8R118_ENSVE</name>
<feature type="compositionally biased region" description="Basic and acidic residues" evidence="6">
    <location>
        <begin position="1021"/>
        <end position="1040"/>
    </location>
</feature>
<evidence type="ECO:0000256" key="3">
    <source>
        <dbReference type="ARBA" id="ARBA00022723"/>
    </source>
</evidence>
<dbReference type="FunFam" id="2.60.120.650:FF:000033">
    <property type="entry name" value="Transcription factor jumonji (JmjC) domain-containing protein"/>
    <property type="match status" value="1"/>
</dbReference>
<dbReference type="PANTHER" id="PTHR12549">
    <property type="entry name" value="JMJC DOMAIN-CONTAINING HISTONE DEMETHYLATION PROTEIN"/>
    <property type="match status" value="1"/>
</dbReference>
<dbReference type="GO" id="GO:0000118">
    <property type="term" value="C:histone deacetylase complex"/>
    <property type="evidence" value="ECO:0007669"/>
    <property type="project" value="TreeGrafter"/>
</dbReference>
<keyword evidence="10" id="KW-1185">Reference proteome</keyword>
<dbReference type="PANTHER" id="PTHR12549:SF11">
    <property type="entry name" value="LYSINE-SPECIFIC DEMETHYLASE JMJ25"/>
    <property type="match status" value="1"/>
</dbReference>
<feature type="domain" description="RING-type" evidence="7">
    <location>
        <begin position="208"/>
        <end position="255"/>
    </location>
</feature>
<evidence type="ECO:0000256" key="5">
    <source>
        <dbReference type="PROSITE-ProRule" id="PRU00175"/>
    </source>
</evidence>
<dbReference type="PROSITE" id="PS50089">
    <property type="entry name" value="ZF_RING_2"/>
    <property type="match status" value="1"/>
</dbReference>
<evidence type="ECO:0000256" key="2">
    <source>
        <dbReference type="ARBA" id="ARBA00006801"/>
    </source>
</evidence>
<keyword evidence="4" id="KW-0539">Nucleus</keyword>
<feature type="compositionally biased region" description="Basic and acidic residues" evidence="6">
    <location>
        <begin position="145"/>
        <end position="169"/>
    </location>
</feature>
<feature type="compositionally biased region" description="Low complexity" evidence="6">
    <location>
        <begin position="35"/>
        <end position="46"/>
    </location>
</feature>
<dbReference type="GO" id="GO:0031490">
    <property type="term" value="F:chromatin DNA binding"/>
    <property type="evidence" value="ECO:0007669"/>
    <property type="project" value="TreeGrafter"/>
</dbReference>
<evidence type="ECO:0000256" key="6">
    <source>
        <dbReference type="SAM" id="MobiDB-lite"/>
    </source>
</evidence>
<evidence type="ECO:0000256" key="4">
    <source>
        <dbReference type="ARBA" id="ARBA00023242"/>
    </source>
</evidence>
<gene>
    <name evidence="9" type="ORF">OPV22_012212</name>
</gene>
<dbReference type="SMART" id="SM00558">
    <property type="entry name" value="JmjC"/>
    <property type="match status" value="2"/>
</dbReference>
<feature type="compositionally biased region" description="Basic and acidic residues" evidence="6">
    <location>
        <begin position="975"/>
        <end position="986"/>
    </location>
</feature>
<dbReference type="GO" id="GO:0008270">
    <property type="term" value="F:zinc ion binding"/>
    <property type="evidence" value="ECO:0007669"/>
    <property type="project" value="UniProtKB-KW"/>
</dbReference>
<feature type="region of interest" description="Disordered" evidence="6">
    <location>
        <begin position="888"/>
        <end position="921"/>
    </location>
</feature>
<comment type="similarity">
    <text evidence="2">Belongs to the JARID1 histone demethylase family.</text>
</comment>
<evidence type="ECO:0000313" key="9">
    <source>
        <dbReference type="EMBL" id="KAJ8490491.1"/>
    </source>
</evidence>
<keyword evidence="5" id="KW-0862">Zinc</keyword>
<dbReference type="Proteomes" id="UP001222027">
    <property type="component" value="Unassembled WGS sequence"/>
</dbReference>
<dbReference type="Gene3D" id="2.60.120.650">
    <property type="entry name" value="Cupin"/>
    <property type="match status" value="4"/>
</dbReference>
<feature type="compositionally biased region" description="Basic and acidic residues" evidence="6">
    <location>
        <begin position="91"/>
        <end position="110"/>
    </location>
</feature>
<feature type="compositionally biased region" description="Basic and acidic residues" evidence="6">
    <location>
        <begin position="1852"/>
        <end position="1864"/>
    </location>
</feature>
<evidence type="ECO:0000256" key="1">
    <source>
        <dbReference type="ARBA" id="ARBA00004123"/>
    </source>
</evidence>
<feature type="region of interest" description="Disordered" evidence="6">
    <location>
        <begin position="27"/>
        <end position="198"/>
    </location>
</feature>
<feature type="compositionally biased region" description="Basic and acidic residues" evidence="6">
    <location>
        <begin position="55"/>
        <end position="81"/>
    </location>
</feature>
<dbReference type="GO" id="GO:0006357">
    <property type="term" value="P:regulation of transcription by RNA polymerase II"/>
    <property type="evidence" value="ECO:0007669"/>
    <property type="project" value="TreeGrafter"/>
</dbReference>
<evidence type="ECO:0000259" key="8">
    <source>
        <dbReference type="PROSITE" id="PS51184"/>
    </source>
</evidence>
<feature type="compositionally biased region" description="Acidic residues" evidence="6">
    <location>
        <begin position="112"/>
        <end position="132"/>
    </location>
</feature>
<dbReference type="InterPro" id="IPR001841">
    <property type="entry name" value="Znf_RING"/>
</dbReference>
<feature type="region of interest" description="Disordered" evidence="6">
    <location>
        <begin position="1235"/>
        <end position="1280"/>
    </location>
</feature>
<proteinExistence type="inferred from homology"/>
<comment type="subcellular location">
    <subcellularLocation>
        <location evidence="1">Nucleus</location>
    </subcellularLocation>
</comment>
<keyword evidence="3" id="KW-0479">Metal-binding</keyword>
<dbReference type="EMBL" id="JAQQAF010000004">
    <property type="protein sequence ID" value="KAJ8490491.1"/>
    <property type="molecule type" value="Genomic_DNA"/>
</dbReference>
<dbReference type="InterPro" id="IPR045109">
    <property type="entry name" value="LSDs-like"/>
</dbReference>
<dbReference type="PROSITE" id="PS51184">
    <property type="entry name" value="JMJC"/>
    <property type="match status" value="1"/>
</dbReference>